<evidence type="ECO:0000259" key="14">
    <source>
        <dbReference type="PROSITE" id="PS50963"/>
    </source>
</evidence>
<evidence type="ECO:0000256" key="6">
    <source>
        <dbReference type="ARBA" id="ARBA00023157"/>
    </source>
</evidence>
<dbReference type="SMART" id="SM00179">
    <property type="entry name" value="EGF_CA"/>
    <property type="match status" value="3"/>
</dbReference>
<feature type="domain" description="EGF-like" evidence="12">
    <location>
        <begin position="774"/>
        <end position="818"/>
    </location>
</feature>
<dbReference type="GO" id="GO:1901492">
    <property type="term" value="P:positive regulation of lymphangiogenesis"/>
    <property type="evidence" value="ECO:0007669"/>
    <property type="project" value="Ensembl"/>
</dbReference>
<feature type="disulfide bond" evidence="9">
    <location>
        <begin position="1274"/>
        <end position="1283"/>
    </location>
</feature>
<evidence type="ECO:0000256" key="9">
    <source>
        <dbReference type="PROSITE-ProRule" id="PRU00076"/>
    </source>
</evidence>
<dbReference type="GO" id="GO:0060837">
    <property type="term" value="P:blood vessel endothelial cell differentiation"/>
    <property type="evidence" value="ECO:0007669"/>
    <property type="project" value="Ensembl"/>
</dbReference>
<dbReference type="GO" id="GO:0016020">
    <property type="term" value="C:membrane"/>
    <property type="evidence" value="ECO:0007669"/>
    <property type="project" value="UniProtKB-SubCell"/>
</dbReference>
<evidence type="ECO:0000256" key="1">
    <source>
        <dbReference type="ARBA" id="ARBA00004167"/>
    </source>
</evidence>
<feature type="domain" description="EGF-like" evidence="12">
    <location>
        <begin position="273"/>
        <end position="312"/>
    </location>
</feature>
<feature type="domain" description="EGF-like" evidence="12">
    <location>
        <begin position="862"/>
        <end position="903"/>
    </location>
</feature>
<dbReference type="PANTHER" id="PTHR24038">
    <property type="entry name" value="STABILIN"/>
    <property type="match status" value="1"/>
</dbReference>
<keyword evidence="5" id="KW-0472">Membrane</keyword>
<evidence type="ECO:0000256" key="11">
    <source>
        <dbReference type="SAM" id="MobiDB-lite"/>
    </source>
</evidence>
<dbReference type="Gene3D" id="2.170.300.10">
    <property type="entry name" value="Tie2 ligand-binding domain superfamily"/>
    <property type="match status" value="1"/>
</dbReference>
<feature type="disulfide bond" evidence="9">
    <location>
        <begin position="1299"/>
        <end position="1316"/>
    </location>
</feature>
<dbReference type="SUPFAM" id="SSF57184">
    <property type="entry name" value="Growth factor receptor domain"/>
    <property type="match status" value="1"/>
</dbReference>
<feature type="domain" description="FAS1" evidence="13">
    <location>
        <begin position="1448"/>
        <end position="1548"/>
    </location>
</feature>
<dbReference type="GO" id="GO:0005540">
    <property type="term" value="F:hyaluronic acid binding"/>
    <property type="evidence" value="ECO:0007669"/>
    <property type="project" value="InterPro"/>
</dbReference>
<dbReference type="GO" id="GO:0042632">
    <property type="term" value="P:cholesterol homeostasis"/>
    <property type="evidence" value="ECO:0007669"/>
    <property type="project" value="Ensembl"/>
</dbReference>
<evidence type="ECO:0000313" key="16">
    <source>
        <dbReference type="Proteomes" id="UP000261540"/>
    </source>
</evidence>
<feature type="compositionally biased region" description="Low complexity" evidence="11">
    <location>
        <begin position="2122"/>
        <end position="2133"/>
    </location>
</feature>
<evidence type="ECO:0000259" key="13">
    <source>
        <dbReference type="PROSITE" id="PS50213"/>
    </source>
</evidence>
<dbReference type="SMART" id="SM00554">
    <property type="entry name" value="FAS1"/>
    <property type="match status" value="6"/>
</dbReference>
<dbReference type="Gene3D" id="2.30.180.10">
    <property type="entry name" value="FAS1 domain"/>
    <property type="match status" value="6"/>
</dbReference>
<feature type="domain" description="EGF-like" evidence="12">
    <location>
        <begin position="1932"/>
        <end position="1974"/>
    </location>
</feature>
<dbReference type="Pfam" id="PF02469">
    <property type="entry name" value="Fasciclin"/>
    <property type="match status" value="6"/>
</dbReference>
<dbReference type="PANTHER" id="PTHR24038:SF0">
    <property type="entry name" value="STABILIN-2"/>
    <property type="match status" value="1"/>
</dbReference>
<dbReference type="PROSITE" id="PS00022">
    <property type="entry name" value="EGF_1"/>
    <property type="match status" value="5"/>
</dbReference>
<dbReference type="PRINTS" id="PR01265">
    <property type="entry name" value="LINKMODULE"/>
</dbReference>
<dbReference type="PROSITE" id="PS50963">
    <property type="entry name" value="LINK_2"/>
    <property type="match status" value="1"/>
</dbReference>
<keyword evidence="2 9" id="KW-0245">EGF-like domain</keyword>
<evidence type="ECO:0000256" key="10">
    <source>
        <dbReference type="PROSITE-ProRule" id="PRU00323"/>
    </source>
</evidence>
<protein>
    <submittedName>
        <fullName evidence="15">Stabilin 2</fullName>
    </submittedName>
</protein>
<dbReference type="FunFam" id="2.10.25.10:FF:000040">
    <property type="entry name" value="Stabilin 2"/>
    <property type="match status" value="2"/>
</dbReference>
<evidence type="ECO:0000313" key="15">
    <source>
        <dbReference type="Ensembl" id="ENSPKIP00000038401.1"/>
    </source>
</evidence>
<dbReference type="GO" id="GO:0090118">
    <property type="term" value="P:receptor-mediated endocytosis involved in cholesterol transport"/>
    <property type="evidence" value="ECO:0007669"/>
    <property type="project" value="Ensembl"/>
</dbReference>
<dbReference type="InterPro" id="IPR009030">
    <property type="entry name" value="Growth_fac_rcpt_cys_sf"/>
</dbReference>
<dbReference type="InterPro" id="IPR000538">
    <property type="entry name" value="Link_dom"/>
</dbReference>
<dbReference type="GeneTree" id="ENSGT00940000156566"/>
<dbReference type="FunFam" id="2.30.180.10:FF:000005">
    <property type="entry name" value="Stabilin 2"/>
    <property type="match status" value="2"/>
</dbReference>
<feature type="domain" description="EGF-like" evidence="12">
    <location>
        <begin position="819"/>
        <end position="861"/>
    </location>
</feature>
<dbReference type="SUPFAM" id="SSF82153">
    <property type="entry name" value="FAS1 domain"/>
    <property type="match status" value="6"/>
</dbReference>
<evidence type="ECO:0000256" key="4">
    <source>
        <dbReference type="ARBA" id="ARBA00022989"/>
    </source>
</evidence>
<feature type="disulfide bond" evidence="10">
    <location>
        <begin position="2053"/>
        <end position="2074"/>
    </location>
</feature>
<dbReference type="Proteomes" id="UP000261540">
    <property type="component" value="Unplaced"/>
</dbReference>
<keyword evidence="6 9" id="KW-1015">Disulfide bond</keyword>
<feature type="disulfide bond" evidence="9">
    <location>
        <begin position="677"/>
        <end position="686"/>
    </location>
</feature>
<dbReference type="PROSITE" id="PS50213">
    <property type="entry name" value="FAS1"/>
    <property type="match status" value="5"/>
</dbReference>
<dbReference type="InterPro" id="IPR000742">
    <property type="entry name" value="EGF"/>
</dbReference>
<evidence type="ECO:0000256" key="5">
    <source>
        <dbReference type="ARBA" id="ARBA00023136"/>
    </source>
</evidence>
<feature type="disulfide bond" evidence="10">
    <location>
        <begin position="2029"/>
        <end position="2098"/>
    </location>
</feature>
<dbReference type="Gene3D" id="3.10.100.10">
    <property type="entry name" value="Mannose-Binding Protein A, subunit A"/>
    <property type="match status" value="1"/>
</dbReference>
<dbReference type="InterPro" id="IPR036378">
    <property type="entry name" value="FAS1_dom_sf"/>
</dbReference>
<dbReference type="InterPro" id="IPR056806">
    <property type="entry name" value="EGF_STAB1-2"/>
</dbReference>
<feature type="region of interest" description="Disordered" evidence="11">
    <location>
        <begin position="2121"/>
        <end position="2144"/>
    </location>
</feature>
<dbReference type="Ensembl" id="ENSPKIT00000019391.1">
    <property type="protein sequence ID" value="ENSPKIP00000038401.1"/>
    <property type="gene ID" value="ENSPKIG00000016129.1"/>
</dbReference>
<feature type="domain" description="FAS1" evidence="13">
    <location>
        <begin position="315"/>
        <end position="455"/>
    </location>
</feature>
<dbReference type="SUPFAM" id="SSF57196">
    <property type="entry name" value="EGF/Laminin"/>
    <property type="match status" value="2"/>
</dbReference>
<dbReference type="SMART" id="SM00445">
    <property type="entry name" value="LINK"/>
    <property type="match status" value="1"/>
</dbReference>
<feature type="domain" description="EGF-like" evidence="12">
    <location>
        <begin position="647"/>
        <end position="687"/>
    </location>
</feature>
<keyword evidence="4" id="KW-1133">Transmembrane helix</keyword>
<feature type="domain" description="FAS1" evidence="13">
    <location>
        <begin position="898"/>
        <end position="1036"/>
    </location>
</feature>
<dbReference type="FunFam" id="2.30.180.10:FF:000017">
    <property type="entry name" value="Stabilin 2"/>
    <property type="match status" value="1"/>
</dbReference>
<feature type="disulfide bond" evidence="9">
    <location>
        <begin position="156"/>
        <end position="173"/>
    </location>
</feature>
<feature type="domain" description="EGF-like" evidence="12">
    <location>
        <begin position="1246"/>
        <end position="1284"/>
    </location>
</feature>
<dbReference type="GO" id="GO:0007155">
    <property type="term" value="P:cell adhesion"/>
    <property type="evidence" value="ECO:0007669"/>
    <property type="project" value="InterPro"/>
</dbReference>
<feature type="disulfide bond" evidence="9">
    <location>
        <begin position="1794"/>
        <end position="1803"/>
    </location>
</feature>
<dbReference type="SUPFAM" id="SSF56436">
    <property type="entry name" value="C-type lectin-like"/>
    <property type="match status" value="1"/>
</dbReference>
<comment type="caution">
    <text evidence="9">Lacks conserved residue(s) required for the propagation of feature annotation.</text>
</comment>
<feature type="domain" description="EGF-like" evidence="12">
    <location>
        <begin position="1891"/>
        <end position="1929"/>
    </location>
</feature>
<dbReference type="Pfam" id="PF12947">
    <property type="entry name" value="EGF_3"/>
    <property type="match status" value="7"/>
</dbReference>
<feature type="domain" description="EGF-like" evidence="12">
    <location>
        <begin position="108"/>
        <end position="145"/>
    </location>
</feature>
<evidence type="ECO:0000256" key="8">
    <source>
        <dbReference type="ARBA" id="ARBA00023292"/>
    </source>
</evidence>
<feature type="disulfide bond" evidence="9">
    <location>
        <begin position="135"/>
        <end position="144"/>
    </location>
</feature>
<keyword evidence="8" id="KW-0424">Laminin EGF-like domain</keyword>
<comment type="subcellular location">
    <subcellularLocation>
        <location evidence="1">Membrane</location>
        <topology evidence="1">Single-pass membrane protein</topology>
    </subcellularLocation>
</comment>
<feature type="domain" description="EGF-like" evidence="12">
    <location>
        <begin position="1764"/>
        <end position="1804"/>
    </location>
</feature>
<feature type="domain" description="FAS1" evidence="13">
    <location>
        <begin position="1550"/>
        <end position="1687"/>
    </location>
</feature>
<feature type="domain" description="FAS1" evidence="13">
    <location>
        <begin position="1043"/>
        <end position="1179"/>
    </location>
</feature>
<dbReference type="PROSITE" id="PS01186">
    <property type="entry name" value="EGF_2"/>
    <property type="match status" value="12"/>
</dbReference>
<dbReference type="PROSITE" id="PS50026">
    <property type="entry name" value="EGF_3"/>
    <property type="match status" value="13"/>
</dbReference>
<dbReference type="SMART" id="SM00181">
    <property type="entry name" value="EGF"/>
    <property type="match status" value="20"/>
</dbReference>
<sequence>MGVFCVSLPSYNYRSVFSSSLLSRDCTFECYTEIRVPECCPGHWGNDCQGECASGEMPVHCRLACICLHFWDGMIFYFILVCENSCWGSTPCPGFVGTACEDCEEGRYGRTCSSVCSCVHGLCNHGINGDGKCTCFSGYKGLNCDQEIPECAALRCPLGARCIEDAHTRTLACKCLPGYQGGGTQCTPINPCLQKVCHPHAICNFLGPNQHSCTCADGYQGDGHVCLPVDPCQTGSGGCSEQTTVCVYDGPGKSHCDCLEGFENLVPGTGCSLKDICQPSSCDKNADCTTTKPGVVECTCREGYQGDGKTCYSNIMQQLRQLNTDPRGVWHDQLTNAITLFESSMSWPLSSLGSFTVFVPTNKGFKGTSVKNLVADQVAARYRAKLHMVAGELTYNTLKKGDIFYTLTGKSAEGIASDEDQSVRIRIHGSRKKGDILKSDIPASNGVIHIINKLMENVPPTVKSEKEVKVTFHFNCILDIHPRHTTPPHRALEGGGSWAGPGSAASAARSWTLEVANIVSTARSVSMANQALNFNVTSNGQILVNGQVILEADIEARNGRLYSIDGVLIPSSIEPVLPHRCDINTLLEKLVFFSPHGVLVVKINTLLRGCIFRDTILNISIPTMGCSILCNKTVTTEACCKGFYGPDCRPCPGGFSTPCSGHGTCMDGIDGNGTCVCEENFRGSRCQYCFRPDRYGPLCDKACSCIHGQCDNSREGDGSCRPNTCLPGYTGKFCERHAEACGPTMDRCHAHATCIYNECVCKAGYKGDGITCVEMDPCSSPWRGGCGENEKCVKTGPGIHKCQCLAGWKRDLDDDRCQPINRCLEPDRGGCHANATCIYVGPGQSDCECKSGFRGNGEECEPINQCVRQSTSCHYLASCRYLSAGTWTCVCESGYAGDGQVCYGTVTQLPYGALFLVLPVLSCISQEAGLDRMLSENQNFTLFIPSVSAMQKMTKEDKDFWTSQANLPSIIKYHMVRGVYQLADLQNKSSSLQLTSYLKGELLVSGTNETVISGARFIVSDIAATNGLIHIIDAVLIPDRKLSKSLTDLLDQRPEFSLFKQHLIVRNFNSVYFYIAPFITESAQGMKRVKREGERKNARNSGCLCLCPDVNMTTYHIILSEKLMKGDLQDGARWETMLGFSYEVEVFLRGDGIFVNDVPLNVTDVEASRGVIHVLSSVLEIVKNHCDQKKTSFTWVNLHYIKFIFFIWRKKFLKSIYCSITFFPSCSCVILFIRRCCSGFFGNRCERCPGPVGQPCYGNGVCSGGTNGTGTCRCNSGFNGTACETCVPGKFGIHCDQVCQCVHGQCRDGLQGTGVCECEVGWRGVTCDTAITQDSCSGRCHTIVNGCLENNGGCSPKALCKQAQPGRTQCVCGTGYMGDGLVCVGECRPGALVPVKNNGNCHFQATCEMTGPGERNCTCKEGFRGNGLTCKGTLLTLPSPPAFQIGDLKGPGPFTVFIPTDEAFKKEAEVKDWMERKTTSWIMKNHIVACRTLLPEELRTPKNVTTMTGEVLSITQSQGTVFINNNAKVVSSDDMSMNGIIHMIDTVLMPTNVVPVELFQNPGTSFQDTKVLDLMNDTLHQPVTLFWPTDQAMAALPQEQKDFLYNIQNRDKLTEYLKYHVIRDAMVKANELLYSSNMKTLQGSDLQVNCGGEDNIGELHINNRKCRIVQRDLNFKGGIAHGIDCLLTPPSLGGRCDSLETFEMKGRCQSCTSNLKKSCPAGSKFKEVKRCNLLYTKSRNFGCQAECSMAFWKAKCCPGYFGRDCLGCLGGPESPCMSHGKCDEGHLGNGTCACDPGFQGTACELCVQGHYGSSCQVCNCTEHGSCDEGVSGTGTCFCDQGWTGLPRFCSLPAPTVEPVCSPACSPNGVCKENNTCECKPFYEGDGVSCTVIDLCKQQNGGCARGAMCAQKGVKVTCTCPRGHQGDGFVCTPINLCANDDGGGCHEHATCTMTDPGKRKCECKSGYIGDGVDCEVRELPINRCALDNGQCHMDAVCTDLHFEDKMVGVFHLCSTKGRYKLTYQEAQALCKEDGATIATYSQLSYAQEAGFNLCSASWLDKARVAYPTSFPNLKCGFGHVGIVDYGTRINLTETWDVFCYRMKDTVSPGHRIPPLGWHRSLLPGPDQWQPDQDQAGSKPQGPGHCQLHEPQRTGMRCWLVSVKEKSV</sequence>
<dbReference type="InterPro" id="IPR016186">
    <property type="entry name" value="C-type_lectin-like/link_sf"/>
</dbReference>
<dbReference type="FunFam" id="3.10.100.10:FF:000001">
    <property type="entry name" value="Hyaluronan proteoglycan link protein 1"/>
    <property type="match status" value="1"/>
</dbReference>
<keyword evidence="16" id="KW-1185">Reference proteome</keyword>
<feature type="disulfide bond" evidence="9">
    <location>
        <begin position="116"/>
        <end position="133"/>
    </location>
</feature>
<evidence type="ECO:0000256" key="7">
    <source>
        <dbReference type="ARBA" id="ARBA00023180"/>
    </source>
</evidence>
<dbReference type="Pfam" id="PF00193">
    <property type="entry name" value="Xlink"/>
    <property type="match status" value="1"/>
</dbReference>
<dbReference type="GO" id="GO:0150024">
    <property type="term" value="P:oxidised low-density lipoprotein particle clearance"/>
    <property type="evidence" value="ECO:0007669"/>
    <property type="project" value="Ensembl"/>
</dbReference>
<reference evidence="15" key="2">
    <citation type="submission" date="2025-09" db="UniProtKB">
        <authorList>
            <consortium name="Ensembl"/>
        </authorList>
    </citation>
    <scope>IDENTIFICATION</scope>
</reference>
<dbReference type="InterPro" id="IPR024731">
    <property type="entry name" value="NELL2-like_EGF"/>
</dbReference>
<reference evidence="15" key="1">
    <citation type="submission" date="2025-08" db="UniProtKB">
        <authorList>
            <consortium name="Ensembl"/>
        </authorList>
    </citation>
    <scope>IDENTIFICATION</scope>
</reference>
<dbReference type="GO" id="GO:0005509">
    <property type="term" value="F:calcium ion binding"/>
    <property type="evidence" value="ECO:0007669"/>
    <property type="project" value="InterPro"/>
</dbReference>
<dbReference type="GO" id="GO:0005044">
    <property type="term" value="F:scavenger receptor activity"/>
    <property type="evidence" value="ECO:0007669"/>
    <property type="project" value="Ensembl"/>
</dbReference>
<feature type="domain" description="EGF-like" evidence="12">
    <location>
        <begin position="188"/>
        <end position="227"/>
    </location>
</feature>
<dbReference type="Pfam" id="PF24887">
    <property type="entry name" value="EGF_STAB1-2"/>
    <property type="match status" value="2"/>
</dbReference>
<name>A0A3B3T7Y3_9TELE</name>
<feature type="domain" description="EGF-like" evidence="12">
    <location>
        <begin position="147"/>
        <end position="187"/>
    </location>
</feature>
<accession>A0A3B3T7Y3</accession>
<proteinExistence type="predicted"/>
<feature type="domain" description="EGF-like" evidence="12">
    <location>
        <begin position="1291"/>
        <end position="1328"/>
    </location>
</feature>
<evidence type="ECO:0000256" key="3">
    <source>
        <dbReference type="ARBA" id="ARBA00022692"/>
    </source>
</evidence>
<dbReference type="STRING" id="1676925.ENSPKIP00000038401"/>
<keyword evidence="3" id="KW-0812">Transmembrane</keyword>
<evidence type="ECO:0000256" key="2">
    <source>
        <dbReference type="ARBA" id="ARBA00022536"/>
    </source>
</evidence>
<organism evidence="15 16">
    <name type="scientific">Paramormyrops kingsleyae</name>
    <dbReference type="NCBI Taxonomy" id="1676925"/>
    <lineage>
        <taxon>Eukaryota</taxon>
        <taxon>Metazoa</taxon>
        <taxon>Chordata</taxon>
        <taxon>Craniata</taxon>
        <taxon>Vertebrata</taxon>
        <taxon>Euteleostomi</taxon>
        <taxon>Actinopterygii</taxon>
        <taxon>Neopterygii</taxon>
        <taxon>Teleostei</taxon>
        <taxon>Osteoglossocephala</taxon>
        <taxon>Osteoglossomorpha</taxon>
        <taxon>Osteoglossiformes</taxon>
        <taxon>Mormyridae</taxon>
        <taxon>Paramormyrops</taxon>
    </lineage>
</organism>
<dbReference type="InterPro" id="IPR001881">
    <property type="entry name" value="EGF-like_Ca-bd_dom"/>
</dbReference>
<keyword evidence="7" id="KW-0325">Glycoprotein</keyword>
<dbReference type="GO" id="GO:0034383">
    <property type="term" value="P:low-density lipoprotein particle clearance"/>
    <property type="evidence" value="ECO:0007669"/>
    <property type="project" value="Ensembl"/>
</dbReference>
<dbReference type="Gene3D" id="2.10.25.10">
    <property type="entry name" value="Laminin"/>
    <property type="match status" value="11"/>
</dbReference>
<feature type="disulfide bond" evidence="9">
    <location>
        <begin position="1318"/>
        <end position="1327"/>
    </location>
</feature>
<evidence type="ECO:0000259" key="12">
    <source>
        <dbReference type="PROSITE" id="PS50026"/>
    </source>
</evidence>
<dbReference type="InterPro" id="IPR016187">
    <property type="entry name" value="CTDL_fold"/>
</dbReference>
<feature type="domain" description="Link" evidence="14">
    <location>
        <begin position="2007"/>
        <end position="2100"/>
    </location>
</feature>
<dbReference type="InterPro" id="IPR000782">
    <property type="entry name" value="FAS1_domain"/>
</dbReference>